<sequence>MMKESFWIANASLECSFSMENGRVNGTNTERFHVFVKDGRFERIVPATQPLPEGEAVWDADGLLMLPSFKEMHIHLDKTFYGGPWQAVIPAPNRFFRIEQEQELLPRQLPVAKERAEKLLQLIQSHGATHVRTHCNIDPVIGLKNLEATLQALETFSGKLSWEMVAFPQHGLLRSDSVSLVREAMKHGAGLVGGVDPATFDDDIEKSLYTMMDIAVEANADVDLHLHEPGHLGLFIMKRLAAMTEDAGWQGRVTISHAYGLGELPIPLVEEMAERLESLQIAIMTAIPIDMPTIPVPLLHAKGVHVGLGNDNITDHWDPFGTGDMLQKANRLAERFRWIDEVSLSRALGFVTGGLTPLDKQGNQIWPKAGDAADIVFVRAKCSAEAVARQNPKEAVMYAGKMVWQNDRAKEK</sequence>
<dbReference type="InterPro" id="IPR011059">
    <property type="entry name" value="Metal-dep_hydrolase_composite"/>
</dbReference>
<evidence type="ECO:0000259" key="1">
    <source>
        <dbReference type="Pfam" id="PF07969"/>
    </source>
</evidence>
<dbReference type="EMBL" id="BJON01000013">
    <property type="protein sequence ID" value="GED69535.1"/>
    <property type="molecule type" value="Genomic_DNA"/>
</dbReference>
<gene>
    <name evidence="2" type="ORF">BRE01_32370</name>
</gene>
<dbReference type="Pfam" id="PF07969">
    <property type="entry name" value="Amidohydro_3"/>
    <property type="match status" value="1"/>
</dbReference>
<comment type="caution">
    <text evidence="2">The sequence shown here is derived from an EMBL/GenBank/DDBJ whole genome shotgun (WGS) entry which is preliminary data.</text>
</comment>
<proteinExistence type="predicted"/>
<dbReference type="Proteomes" id="UP000319578">
    <property type="component" value="Unassembled WGS sequence"/>
</dbReference>
<dbReference type="PANTHER" id="PTHR32027:SF9">
    <property type="entry name" value="BLL3847 PROTEIN"/>
    <property type="match status" value="1"/>
</dbReference>
<dbReference type="NCBIfam" id="NF005312">
    <property type="entry name" value="PRK06846.1"/>
    <property type="match status" value="1"/>
</dbReference>
<name>A0ABQ0TNV2_9BACL</name>
<dbReference type="InterPro" id="IPR032466">
    <property type="entry name" value="Metal_Hydrolase"/>
</dbReference>
<accession>A0ABQ0TNV2</accession>
<protein>
    <submittedName>
        <fullName evidence="2">Deaminase</fullName>
    </submittedName>
</protein>
<dbReference type="InterPro" id="IPR052349">
    <property type="entry name" value="Metallo-hydrolase_Enzymes"/>
</dbReference>
<dbReference type="InterPro" id="IPR013108">
    <property type="entry name" value="Amidohydro_3"/>
</dbReference>
<dbReference type="SUPFAM" id="SSF51338">
    <property type="entry name" value="Composite domain of metallo-dependent hydrolases"/>
    <property type="match status" value="1"/>
</dbReference>
<keyword evidence="3" id="KW-1185">Reference proteome</keyword>
<dbReference type="CDD" id="cd01293">
    <property type="entry name" value="Bact_CD"/>
    <property type="match status" value="1"/>
</dbReference>
<evidence type="ECO:0000313" key="3">
    <source>
        <dbReference type="Proteomes" id="UP000319578"/>
    </source>
</evidence>
<feature type="domain" description="Amidohydrolase 3" evidence="1">
    <location>
        <begin position="57"/>
        <end position="403"/>
    </location>
</feature>
<dbReference type="SUPFAM" id="SSF51556">
    <property type="entry name" value="Metallo-dependent hydrolases"/>
    <property type="match status" value="1"/>
</dbReference>
<dbReference type="Gene3D" id="2.30.40.10">
    <property type="entry name" value="Urease, subunit C, domain 1"/>
    <property type="match status" value="1"/>
</dbReference>
<dbReference type="PANTHER" id="PTHR32027">
    <property type="entry name" value="CYTOSINE DEAMINASE"/>
    <property type="match status" value="1"/>
</dbReference>
<organism evidence="2 3">
    <name type="scientific">Brevibacillus reuszeri</name>
    <dbReference type="NCBI Taxonomy" id="54915"/>
    <lineage>
        <taxon>Bacteria</taxon>
        <taxon>Bacillati</taxon>
        <taxon>Bacillota</taxon>
        <taxon>Bacilli</taxon>
        <taxon>Bacillales</taxon>
        <taxon>Paenibacillaceae</taxon>
        <taxon>Brevibacillus</taxon>
    </lineage>
</organism>
<evidence type="ECO:0000313" key="2">
    <source>
        <dbReference type="EMBL" id="GED69535.1"/>
    </source>
</evidence>
<reference evidence="2 3" key="1">
    <citation type="submission" date="2019-06" db="EMBL/GenBank/DDBJ databases">
        <title>Whole genome shotgun sequence of Brevibacillus reuszeri NBRC 15719.</title>
        <authorList>
            <person name="Hosoyama A."/>
            <person name="Uohara A."/>
            <person name="Ohji S."/>
            <person name="Ichikawa N."/>
        </authorList>
    </citation>
    <scope>NUCLEOTIDE SEQUENCE [LARGE SCALE GENOMIC DNA]</scope>
    <source>
        <strain evidence="2 3">NBRC 15719</strain>
    </source>
</reference>
<dbReference type="Gene3D" id="3.20.20.140">
    <property type="entry name" value="Metal-dependent hydrolases"/>
    <property type="match status" value="1"/>
</dbReference>